<gene>
    <name evidence="3" type="primary">LOC109132245</name>
</gene>
<reference evidence="3" key="2">
    <citation type="submission" date="2025-08" db="UniProtKB">
        <authorList>
            <consortium name="RefSeq"/>
        </authorList>
    </citation>
    <scope>IDENTIFICATION</scope>
    <source>
        <tissue evidence="3">Leaf</tissue>
    </source>
</reference>
<dbReference type="RefSeq" id="XP_019099152.1">
    <property type="nucleotide sequence ID" value="XM_019243607.1"/>
</dbReference>
<evidence type="ECO:0000256" key="1">
    <source>
        <dbReference type="SAM" id="SignalP"/>
    </source>
</evidence>
<name>A0ABM1RJG4_CAMSA</name>
<sequence>MKMKKLLKMVFLLVAYLTCSIAMASYHGCDKAAEKAMRMSVVGEDSRDEFGNDEEKKKKVNFWSGRKLVSGPTRRGCGH</sequence>
<dbReference type="Proteomes" id="UP000694864">
    <property type="component" value="Chromosome 1"/>
</dbReference>
<dbReference type="GeneID" id="109132245"/>
<proteinExistence type="predicted"/>
<organism evidence="2 3">
    <name type="scientific">Camelina sativa</name>
    <name type="common">False flax</name>
    <name type="synonym">Myagrum sativum</name>
    <dbReference type="NCBI Taxonomy" id="90675"/>
    <lineage>
        <taxon>Eukaryota</taxon>
        <taxon>Viridiplantae</taxon>
        <taxon>Streptophyta</taxon>
        <taxon>Embryophyta</taxon>
        <taxon>Tracheophyta</taxon>
        <taxon>Spermatophyta</taxon>
        <taxon>Magnoliopsida</taxon>
        <taxon>eudicotyledons</taxon>
        <taxon>Gunneridae</taxon>
        <taxon>Pentapetalae</taxon>
        <taxon>rosids</taxon>
        <taxon>malvids</taxon>
        <taxon>Brassicales</taxon>
        <taxon>Brassicaceae</taxon>
        <taxon>Camelineae</taxon>
        <taxon>Camelina</taxon>
    </lineage>
</organism>
<reference evidence="2" key="1">
    <citation type="journal article" date="2014" name="Nat. Commun.">
        <title>The emerging biofuel crop Camelina sativa retains a highly undifferentiated hexaploid genome structure.</title>
        <authorList>
            <person name="Kagale S."/>
            <person name="Koh C."/>
            <person name="Nixon J."/>
            <person name="Bollina V."/>
            <person name="Clarke W.E."/>
            <person name="Tuteja R."/>
            <person name="Spillane C."/>
            <person name="Robinson S.J."/>
            <person name="Links M.G."/>
            <person name="Clarke C."/>
            <person name="Higgins E.E."/>
            <person name="Huebert T."/>
            <person name="Sharpe A.G."/>
            <person name="Parkin I.A."/>
        </authorList>
    </citation>
    <scope>NUCLEOTIDE SEQUENCE [LARGE SCALE GENOMIC DNA]</scope>
    <source>
        <strain evidence="2">cv. DH55</strain>
    </source>
</reference>
<protein>
    <submittedName>
        <fullName evidence="3">Uncharacterized protein LOC109132245</fullName>
    </submittedName>
</protein>
<evidence type="ECO:0000313" key="3">
    <source>
        <dbReference type="RefSeq" id="XP_019099152.1"/>
    </source>
</evidence>
<accession>A0ABM1RJG4</accession>
<keyword evidence="2" id="KW-1185">Reference proteome</keyword>
<keyword evidence="1" id="KW-0732">Signal</keyword>
<feature type="chain" id="PRO_5047162971" evidence="1">
    <location>
        <begin position="25"/>
        <end position="79"/>
    </location>
</feature>
<feature type="signal peptide" evidence="1">
    <location>
        <begin position="1"/>
        <end position="24"/>
    </location>
</feature>
<evidence type="ECO:0000313" key="2">
    <source>
        <dbReference type="Proteomes" id="UP000694864"/>
    </source>
</evidence>